<dbReference type="PANTHER" id="PTHR38011">
    <property type="entry name" value="DIHYDROFOLATE REDUCTASE FAMILY PROTEIN (AFU_ORTHOLOGUE AFUA_8G06820)"/>
    <property type="match status" value="1"/>
</dbReference>
<evidence type="ECO:0000313" key="6">
    <source>
        <dbReference type="Proteomes" id="UP000018458"/>
    </source>
</evidence>
<evidence type="ECO:0000256" key="1">
    <source>
        <dbReference type="ARBA" id="ARBA00005104"/>
    </source>
</evidence>
<reference evidence="5 6" key="1">
    <citation type="submission" date="2011-01" db="EMBL/GenBank/DDBJ databases">
        <authorList>
            <person name="Weinstock G."/>
            <person name="Sodergren E."/>
            <person name="Clifton S."/>
            <person name="Fulton L."/>
            <person name="Fulton B."/>
            <person name="Courtney L."/>
            <person name="Fronick C."/>
            <person name="Harrison M."/>
            <person name="Strong C."/>
            <person name="Farmer C."/>
            <person name="Delahaunty K."/>
            <person name="Markovic C."/>
            <person name="Hall O."/>
            <person name="Minx P."/>
            <person name="Tomlinson C."/>
            <person name="Mitreva M."/>
            <person name="Hou S."/>
            <person name="Chen J."/>
            <person name="Wollam A."/>
            <person name="Pepin K.H."/>
            <person name="Johnson M."/>
            <person name="Bhonagiri V."/>
            <person name="Zhang X."/>
            <person name="Suruliraj S."/>
            <person name="Warren W."/>
            <person name="Chinwalla A."/>
            <person name="Mardis E.R."/>
            <person name="Wilson R.K."/>
        </authorList>
    </citation>
    <scope>NUCLEOTIDE SEQUENCE [LARGE SCALE GENOMIC DNA]</scope>
    <source>
        <strain evidence="6">DSM 22608 / JCM 16073 / KCTC 15190 / YIT 12066</strain>
    </source>
</reference>
<organism evidence="5 6">
    <name type="scientific">Succinatimonas hippei (strain DSM 22608 / JCM 16073 / KCTC 15190 / YIT 12066)</name>
    <dbReference type="NCBI Taxonomy" id="762983"/>
    <lineage>
        <taxon>Bacteria</taxon>
        <taxon>Pseudomonadati</taxon>
        <taxon>Pseudomonadota</taxon>
        <taxon>Gammaproteobacteria</taxon>
        <taxon>Aeromonadales</taxon>
        <taxon>Succinivibrionaceae</taxon>
        <taxon>Succinatimonas</taxon>
    </lineage>
</organism>
<evidence type="ECO:0000313" key="5">
    <source>
        <dbReference type="EMBL" id="EFY06590.1"/>
    </source>
</evidence>
<dbReference type="InterPro" id="IPR024072">
    <property type="entry name" value="DHFR-like_dom_sf"/>
</dbReference>
<name>E8LLL7_SUCHY</name>
<keyword evidence="6" id="KW-1185">Reference proteome</keyword>
<evidence type="ECO:0000256" key="3">
    <source>
        <dbReference type="ARBA" id="ARBA00023002"/>
    </source>
</evidence>
<dbReference type="InterPro" id="IPR002734">
    <property type="entry name" value="RibDG_C"/>
</dbReference>
<proteinExistence type="predicted"/>
<dbReference type="Pfam" id="PF01872">
    <property type="entry name" value="RibD_C"/>
    <property type="match status" value="1"/>
</dbReference>
<dbReference type="EMBL" id="AEVO01000110">
    <property type="protein sequence ID" value="EFY06590.1"/>
    <property type="molecule type" value="Genomic_DNA"/>
</dbReference>
<comment type="pathway">
    <text evidence="1">Cofactor biosynthesis; riboflavin biosynthesis.</text>
</comment>
<dbReference type="Proteomes" id="UP000018458">
    <property type="component" value="Unassembled WGS sequence"/>
</dbReference>
<dbReference type="GO" id="GO:0009231">
    <property type="term" value="P:riboflavin biosynthetic process"/>
    <property type="evidence" value="ECO:0007669"/>
    <property type="project" value="InterPro"/>
</dbReference>
<dbReference type="GO" id="GO:0008703">
    <property type="term" value="F:5-amino-6-(5-phosphoribosylamino)uracil reductase activity"/>
    <property type="evidence" value="ECO:0007669"/>
    <property type="project" value="InterPro"/>
</dbReference>
<keyword evidence="2" id="KW-0521">NADP</keyword>
<evidence type="ECO:0000256" key="2">
    <source>
        <dbReference type="ARBA" id="ARBA00022857"/>
    </source>
</evidence>
<dbReference type="AlphaFoldDB" id="E8LLL7"/>
<feature type="domain" description="Bacterial bifunctional deaminase-reductase C-terminal" evidence="4">
    <location>
        <begin position="1"/>
        <end position="221"/>
    </location>
</feature>
<dbReference type="PANTHER" id="PTHR38011:SF7">
    <property type="entry name" value="2,5-DIAMINO-6-RIBOSYLAMINO-4(3H)-PYRIMIDINONE 5'-PHOSPHATE REDUCTASE"/>
    <property type="match status" value="1"/>
</dbReference>
<dbReference type="STRING" id="762983.HMPREF9444_01634"/>
<dbReference type="SUPFAM" id="SSF53597">
    <property type="entry name" value="Dihydrofolate reductase-like"/>
    <property type="match status" value="1"/>
</dbReference>
<dbReference type="HOGENOM" id="CLU_073038_1_0_6"/>
<sequence>MISSIDGRLKTARWTKPFIKTDISTVYDEAANLYHYDGWIIGRKTMSELDDSISEKESSLTDVIVDRLPFIGDFSGKKLGIVFDLKGKLHYKTCLLPSGEHIVAVVSPNVKSEYLDELKQVGVSYIFAKDGYEAIAEVIRDLEKYFAVKNLLLEGGGAVNGSFLKAKLINEFSILVYPSVDGMSGIDSIVNYQGEDKSDIPGKGAQLHLLTCEKFSGDVVLLRYAVSYAD</sequence>
<accession>E8LLL7</accession>
<keyword evidence="3" id="KW-0560">Oxidoreductase</keyword>
<evidence type="ECO:0000259" key="4">
    <source>
        <dbReference type="Pfam" id="PF01872"/>
    </source>
</evidence>
<comment type="caution">
    <text evidence="5">The sequence shown here is derived from an EMBL/GenBank/DDBJ whole genome shotgun (WGS) entry which is preliminary data.</text>
</comment>
<gene>
    <name evidence="5" type="ORF">HMPREF9444_01634</name>
</gene>
<dbReference type="Gene3D" id="3.40.430.10">
    <property type="entry name" value="Dihydrofolate Reductase, subunit A"/>
    <property type="match status" value="1"/>
</dbReference>
<protein>
    <submittedName>
        <fullName evidence="5">RibD domain family protein</fullName>
    </submittedName>
</protein>
<dbReference type="InterPro" id="IPR050765">
    <property type="entry name" value="Riboflavin_Biosynth_HTPR"/>
</dbReference>
<dbReference type="eggNOG" id="COG1985">
    <property type="taxonomic scope" value="Bacteria"/>
</dbReference>